<dbReference type="GO" id="GO:0016787">
    <property type="term" value="F:hydrolase activity"/>
    <property type="evidence" value="ECO:0007669"/>
    <property type="project" value="UniProtKB-KW"/>
</dbReference>
<dbReference type="Proteomes" id="UP001143307">
    <property type="component" value="Unassembled WGS sequence"/>
</dbReference>
<evidence type="ECO:0000313" key="3">
    <source>
        <dbReference type="Proteomes" id="UP001143307"/>
    </source>
</evidence>
<name>A0ABT3STQ4_9GAMM</name>
<dbReference type="EMBL" id="SHNP01000002">
    <property type="protein sequence ID" value="MCX2973361.1"/>
    <property type="molecule type" value="Genomic_DNA"/>
</dbReference>
<dbReference type="PANTHER" id="PTHR11614">
    <property type="entry name" value="PHOSPHOLIPASE-RELATED"/>
    <property type="match status" value="1"/>
</dbReference>
<dbReference type="SUPFAM" id="SSF53474">
    <property type="entry name" value="alpha/beta-Hydrolases"/>
    <property type="match status" value="1"/>
</dbReference>
<keyword evidence="2" id="KW-0378">Hydrolase</keyword>
<feature type="domain" description="Serine aminopeptidase S33" evidence="1">
    <location>
        <begin position="69"/>
        <end position="189"/>
    </location>
</feature>
<gene>
    <name evidence="2" type="ORF">EYC87_07150</name>
</gene>
<comment type="caution">
    <text evidence="2">The sequence shown here is derived from an EMBL/GenBank/DDBJ whole genome shotgun (WGS) entry which is preliminary data.</text>
</comment>
<evidence type="ECO:0000259" key="1">
    <source>
        <dbReference type="Pfam" id="PF12146"/>
    </source>
</evidence>
<evidence type="ECO:0000313" key="2">
    <source>
        <dbReference type="EMBL" id="MCX2973361.1"/>
    </source>
</evidence>
<dbReference type="InterPro" id="IPR051044">
    <property type="entry name" value="MAG_DAG_Lipase"/>
</dbReference>
<sequence length="307" mass="33619">MKKLFLTCAIIFAIITWLLLYFIPNEMRFLPPYPITETPASVGLDFESFTLTTVNEKLTLEGWWMPARTPRANLVFIHGGGSNRHSDFFKSLEFYAAMVAQGISVAVVDLRNHGDSQSDDKGLQFGRTEMRDALALIDWTREKAPDIPLYAMGISMGGATLIHAANSGVSVDGLILLDPVLDTADVIAQSAWVETGIPPALFKASAWAAAAWHGMPGGDQQAGAIAARLRQPILLIQDPGDPVTRAVYARELAAENPAIQYWEAPPASKEAAPELEWRGRWGSHVTGYILFPDLVLEQIFAFMALPP</sequence>
<dbReference type="InterPro" id="IPR022742">
    <property type="entry name" value="Hydrolase_4"/>
</dbReference>
<accession>A0ABT3STQ4</accession>
<dbReference type="RefSeq" id="WP_279252279.1">
    <property type="nucleotide sequence ID" value="NZ_SHNP01000002.1"/>
</dbReference>
<keyword evidence="3" id="KW-1185">Reference proteome</keyword>
<proteinExistence type="predicted"/>
<organism evidence="2 3">
    <name type="scientific">Candidatus Seongchinamella marina</name>
    <dbReference type="NCBI Taxonomy" id="2518990"/>
    <lineage>
        <taxon>Bacteria</taxon>
        <taxon>Pseudomonadati</taxon>
        <taxon>Pseudomonadota</taxon>
        <taxon>Gammaproteobacteria</taxon>
        <taxon>Cellvibrionales</taxon>
        <taxon>Halieaceae</taxon>
        <taxon>Seongchinamella</taxon>
    </lineage>
</organism>
<reference evidence="2" key="1">
    <citation type="submission" date="2019-02" db="EMBL/GenBank/DDBJ databases">
        <authorList>
            <person name="Li S.-H."/>
        </authorList>
    </citation>
    <scope>NUCLEOTIDE SEQUENCE</scope>
    <source>
        <strain evidence="2">IMCC8485</strain>
    </source>
</reference>
<dbReference type="Pfam" id="PF12146">
    <property type="entry name" value="Hydrolase_4"/>
    <property type="match status" value="1"/>
</dbReference>
<protein>
    <submittedName>
        <fullName evidence="2">Alpha/beta fold hydrolase</fullName>
    </submittedName>
</protein>
<dbReference type="InterPro" id="IPR029058">
    <property type="entry name" value="AB_hydrolase_fold"/>
</dbReference>
<dbReference type="Gene3D" id="3.40.50.1820">
    <property type="entry name" value="alpha/beta hydrolase"/>
    <property type="match status" value="1"/>
</dbReference>